<organism evidence="1">
    <name type="scientific">marine sediment metagenome</name>
    <dbReference type="NCBI Taxonomy" id="412755"/>
    <lineage>
        <taxon>unclassified sequences</taxon>
        <taxon>metagenomes</taxon>
        <taxon>ecological metagenomes</taxon>
    </lineage>
</organism>
<comment type="caution">
    <text evidence="1">The sequence shown here is derived from an EMBL/GenBank/DDBJ whole genome shotgun (WGS) entry which is preliminary data.</text>
</comment>
<dbReference type="AlphaFoldDB" id="X1R7A7"/>
<protein>
    <submittedName>
        <fullName evidence="1">Uncharacterized protein</fullName>
    </submittedName>
</protein>
<evidence type="ECO:0000313" key="1">
    <source>
        <dbReference type="EMBL" id="GAI76438.1"/>
    </source>
</evidence>
<reference evidence="1" key="1">
    <citation type="journal article" date="2014" name="Front. Microbiol.">
        <title>High frequency of phylogenetically diverse reductive dehalogenase-homologous genes in deep subseafloor sedimentary metagenomes.</title>
        <authorList>
            <person name="Kawai M."/>
            <person name="Futagami T."/>
            <person name="Toyoda A."/>
            <person name="Takaki Y."/>
            <person name="Nishi S."/>
            <person name="Hori S."/>
            <person name="Arai W."/>
            <person name="Tsubouchi T."/>
            <person name="Morono Y."/>
            <person name="Uchiyama I."/>
            <person name="Ito T."/>
            <person name="Fujiyama A."/>
            <person name="Inagaki F."/>
            <person name="Takami H."/>
        </authorList>
    </citation>
    <scope>NUCLEOTIDE SEQUENCE</scope>
    <source>
        <strain evidence="1">Expedition CK06-06</strain>
    </source>
</reference>
<feature type="non-terminal residue" evidence="1">
    <location>
        <position position="101"/>
    </location>
</feature>
<dbReference type="EMBL" id="BARW01005190">
    <property type="protein sequence ID" value="GAI76438.1"/>
    <property type="molecule type" value="Genomic_DNA"/>
</dbReference>
<accession>X1R7A7</accession>
<gene>
    <name evidence="1" type="ORF">S12H4_11517</name>
</gene>
<proteinExistence type="predicted"/>
<name>X1R7A7_9ZZZZ</name>
<sequence length="101" mass="11307">MPVVVERGTCAQEGVGKPDYSKQIYHISRGETPKLMEPRNEEKQKIFVLFMPEAAPLGVGETKHLMDMETGDDMPYDVPAGYTWELREWMGSCNGAVEDVG</sequence>